<dbReference type="GO" id="GO:0009360">
    <property type="term" value="C:DNA polymerase III complex"/>
    <property type="evidence" value="ECO:0007669"/>
    <property type="project" value="TreeGrafter"/>
</dbReference>
<evidence type="ECO:0000313" key="3">
    <source>
        <dbReference type="Proteomes" id="UP000655420"/>
    </source>
</evidence>
<name>A0A8J7M6M5_9RHOB</name>
<sequence>MSDTLPEPDRVPGHPHPRDSVHLIGQGPAERAFLDVWRAGRLHHAWLLRGPRGIGKATLAYRIARALIAAPTDDAGPSLFGGDAAIGPSVPDTLDPPDACPVLTRIRAGAEPRLAVLRRGLNDKSRPYSVIRIDEVRDLRRFLGLSAADGGWRAVVVDAADEMNVQAQNAILKMLEEPPARTAFLLVSHSPAALLPTIRSRCRTLDLAPLSPADLAAALEAAGAPVDPSGQAALAELAGGSVGAALRLLEGDGLELCQRVIAALSGGGCVDRTALIALADAVGARGAETRYALALDLIIVVAGRLARHAAGITPAAEVARGEAQLASRIARHPAQAALWAEAASRLAARTAHARAVNLDPAQTIMDTLLDLDDTLARARAAA</sequence>
<protein>
    <submittedName>
        <fullName evidence="2">DNA polymerase III subunit delta</fullName>
        <ecNumber evidence="2">2.7.7.7</ecNumber>
    </submittedName>
</protein>
<dbReference type="NCBIfam" id="NF005677">
    <property type="entry name" value="PRK07471.1"/>
    <property type="match status" value="1"/>
</dbReference>
<dbReference type="SUPFAM" id="SSF52540">
    <property type="entry name" value="P-loop containing nucleoside triphosphate hydrolases"/>
    <property type="match status" value="1"/>
</dbReference>
<feature type="compositionally biased region" description="Basic and acidic residues" evidence="1">
    <location>
        <begin position="7"/>
        <end position="21"/>
    </location>
</feature>
<dbReference type="InterPro" id="IPR050238">
    <property type="entry name" value="DNA_Rep/Repair_Clamp_Loader"/>
</dbReference>
<dbReference type="Gene3D" id="3.40.50.300">
    <property type="entry name" value="P-loop containing nucleotide triphosphate hydrolases"/>
    <property type="match status" value="1"/>
</dbReference>
<dbReference type="GO" id="GO:0003887">
    <property type="term" value="F:DNA-directed DNA polymerase activity"/>
    <property type="evidence" value="ECO:0007669"/>
    <property type="project" value="UniProtKB-EC"/>
</dbReference>
<feature type="region of interest" description="Disordered" evidence="1">
    <location>
        <begin position="1"/>
        <end position="22"/>
    </location>
</feature>
<dbReference type="AlphaFoldDB" id="A0A8J7M6M5"/>
<evidence type="ECO:0000256" key="1">
    <source>
        <dbReference type="SAM" id="MobiDB-lite"/>
    </source>
</evidence>
<reference evidence="2" key="1">
    <citation type="submission" date="2020-12" db="EMBL/GenBank/DDBJ databases">
        <title>Bacterial taxonomy.</title>
        <authorList>
            <person name="Pan X."/>
        </authorList>
    </citation>
    <scope>NUCLEOTIDE SEQUENCE</scope>
    <source>
        <strain evidence="2">M0105</strain>
    </source>
</reference>
<gene>
    <name evidence="2" type="ORF">H0I76_04810</name>
</gene>
<keyword evidence="2" id="KW-0548">Nucleotidyltransferase</keyword>
<keyword evidence="2" id="KW-0808">Transferase</keyword>
<dbReference type="PANTHER" id="PTHR11669">
    <property type="entry name" value="REPLICATION FACTOR C / DNA POLYMERASE III GAMMA-TAU SUBUNIT"/>
    <property type="match status" value="1"/>
</dbReference>
<organism evidence="2 3">
    <name type="scientific">Thermohalobaculum xanthum</name>
    <dbReference type="NCBI Taxonomy" id="2753746"/>
    <lineage>
        <taxon>Bacteria</taxon>
        <taxon>Pseudomonadati</taxon>
        <taxon>Pseudomonadota</taxon>
        <taxon>Alphaproteobacteria</taxon>
        <taxon>Rhodobacterales</taxon>
        <taxon>Paracoccaceae</taxon>
        <taxon>Thermohalobaculum</taxon>
    </lineage>
</organism>
<dbReference type="EMBL" id="JAEHHL010000001">
    <property type="protein sequence ID" value="MBK0398499.1"/>
    <property type="molecule type" value="Genomic_DNA"/>
</dbReference>
<dbReference type="RefSeq" id="WP_200607642.1">
    <property type="nucleotide sequence ID" value="NZ_JAEHHL010000001.1"/>
</dbReference>
<evidence type="ECO:0000313" key="2">
    <source>
        <dbReference type="EMBL" id="MBK0398499.1"/>
    </source>
</evidence>
<dbReference type="PANTHER" id="PTHR11669:SF8">
    <property type="entry name" value="DNA POLYMERASE III SUBUNIT DELTA"/>
    <property type="match status" value="1"/>
</dbReference>
<keyword evidence="3" id="KW-1185">Reference proteome</keyword>
<dbReference type="EC" id="2.7.7.7" evidence="2"/>
<dbReference type="InterPro" id="IPR027417">
    <property type="entry name" value="P-loop_NTPase"/>
</dbReference>
<dbReference type="Proteomes" id="UP000655420">
    <property type="component" value="Unassembled WGS sequence"/>
</dbReference>
<accession>A0A8J7M6M5</accession>
<comment type="caution">
    <text evidence="2">The sequence shown here is derived from an EMBL/GenBank/DDBJ whole genome shotgun (WGS) entry which is preliminary data.</text>
</comment>
<dbReference type="GO" id="GO:0006261">
    <property type="term" value="P:DNA-templated DNA replication"/>
    <property type="evidence" value="ECO:0007669"/>
    <property type="project" value="TreeGrafter"/>
</dbReference>
<dbReference type="Pfam" id="PF13177">
    <property type="entry name" value="DNA_pol3_delta2"/>
    <property type="match status" value="1"/>
</dbReference>
<proteinExistence type="predicted"/>